<reference evidence="2" key="2">
    <citation type="submission" date="2016-02" db="EMBL/GenBank/DDBJ databases">
        <title>Genome sequencing of Aspergillus luchuensis NBRC 4314.</title>
        <authorList>
            <person name="Yamada O."/>
        </authorList>
    </citation>
    <scope>NUCLEOTIDE SEQUENCE [LARGE SCALE GENOMIC DNA]</scope>
    <source>
        <strain evidence="2">RIB 2604</strain>
    </source>
</reference>
<proteinExistence type="predicted"/>
<organism evidence="1 2">
    <name type="scientific">Aspergillus kawachii</name>
    <name type="common">White koji mold</name>
    <name type="synonym">Aspergillus awamori var. kawachi</name>
    <dbReference type="NCBI Taxonomy" id="1069201"/>
    <lineage>
        <taxon>Eukaryota</taxon>
        <taxon>Fungi</taxon>
        <taxon>Dikarya</taxon>
        <taxon>Ascomycota</taxon>
        <taxon>Pezizomycotina</taxon>
        <taxon>Eurotiomycetes</taxon>
        <taxon>Eurotiomycetidae</taxon>
        <taxon>Eurotiales</taxon>
        <taxon>Aspergillaceae</taxon>
        <taxon>Aspergillus</taxon>
        <taxon>Aspergillus subgen. Circumdati</taxon>
    </lineage>
</organism>
<sequence length="165" mass="18034">MRVERRARTIHALTVHGFNGHGSNVSIAVKGLSNAPIMSLTLLDSSEELASSPIPIAAMMDRVKDNVITGKGSKRAFVAISFKVAVVYDSMVTGIASRPWVRNSAVRNTDPRFDGCVSVAKFSTCKTRLTQGRFKSALDFVREVSGLPRVVRSEKTRRVITEPCL</sequence>
<dbReference type="GO" id="GO:0016874">
    <property type="term" value="F:ligase activity"/>
    <property type="evidence" value="ECO:0007669"/>
    <property type="project" value="UniProtKB-KW"/>
</dbReference>
<accession>A0A146F4Q7</accession>
<evidence type="ECO:0000313" key="2">
    <source>
        <dbReference type="Proteomes" id="UP000075230"/>
    </source>
</evidence>
<comment type="caution">
    <text evidence="1">The sequence shown here is derived from an EMBL/GenBank/DDBJ whole genome shotgun (WGS) entry which is preliminary data.</text>
</comment>
<protein>
    <submittedName>
        <fullName evidence="1">Ubiquitin-protein ligase E3 component</fullName>
    </submittedName>
</protein>
<dbReference type="Proteomes" id="UP000075230">
    <property type="component" value="Unassembled WGS sequence"/>
</dbReference>
<keyword evidence="1" id="KW-0436">Ligase</keyword>
<dbReference type="EMBL" id="BCWF01000008">
    <property type="protein sequence ID" value="GAT20671.1"/>
    <property type="molecule type" value="Genomic_DNA"/>
</dbReference>
<dbReference type="AlphaFoldDB" id="A0A146F4Q7"/>
<gene>
    <name evidence="1" type="ORF">RIB2604_00801420</name>
</gene>
<evidence type="ECO:0000313" key="1">
    <source>
        <dbReference type="EMBL" id="GAT20671.1"/>
    </source>
</evidence>
<name>A0A146F4Q7_ASPKA</name>
<reference evidence="1 2" key="1">
    <citation type="journal article" date="2016" name="DNA Res.">
        <title>Genome sequence of Aspergillus luchuensis NBRC 4314.</title>
        <authorList>
            <person name="Yamada O."/>
            <person name="Machida M."/>
            <person name="Hosoyama A."/>
            <person name="Goto M."/>
            <person name="Takahashi T."/>
            <person name="Futagami T."/>
            <person name="Yamagata Y."/>
            <person name="Takeuchi M."/>
            <person name="Kobayashi T."/>
            <person name="Koike H."/>
            <person name="Abe K."/>
            <person name="Asai K."/>
            <person name="Arita M."/>
            <person name="Fujita N."/>
            <person name="Fukuda K."/>
            <person name="Higa K."/>
            <person name="Horikawa H."/>
            <person name="Ishikawa T."/>
            <person name="Jinno K."/>
            <person name="Kato Y."/>
            <person name="Kirimura K."/>
            <person name="Mizutani O."/>
            <person name="Nakasone K."/>
            <person name="Sano M."/>
            <person name="Shiraishi Y."/>
            <person name="Tsukahara M."/>
            <person name="Gomi K."/>
        </authorList>
    </citation>
    <scope>NUCLEOTIDE SEQUENCE [LARGE SCALE GENOMIC DNA]</scope>
    <source>
        <strain evidence="1 2">RIB 2604</strain>
    </source>
</reference>